<protein>
    <recommendedName>
        <fullName evidence="1">2EXR domain-containing protein</fullName>
    </recommendedName>
</protein>
<accession>A0A8A3PM89</accession>
<dbReference type="AlphaFoldDB" id="A0A8A3PM89"/>
<reference evidence="2" key="1">
    <citation type="submission" date="2020-10" db="EMBL/GenBank/DDBJ databases">
        <title>Genome Sequence of Monilinia vaccinii-corymbosi Sheds Light on Mummy Berry Disease Infection of Blueberry and Mating Type.</title>
        <authorList>
            <person name="Yow A.G."/>
            <person name="Zhang Y."/>
            <person name="Bansal K."/>
            <person name="Eacker S.M."/>
            <person name="Sullivan S."/>
            <person name="Liachko I."/>
            <person name="Cubeta M.A."/>
            <person name="Rollins J.A."/>
            <person name="Ashrafi H."/>
        </authorList>
    </citation>
    <scope>NUCLEOTIDE SEQUENCE</scope>
    <source>
        <strain evidence="2">RL-1</strain>
    </source>
</reference>
<evidence type="ECO:0000259" key="1">
    <source>
        <dbReference type="Pfam" id="PF20150"/>
    </source>
</evidence>
<sequence>MAQYTNNQDRTLMPAPRAETSRLQRFASHLNSVQIPRLRNHIGLRRVKKSGNLSGLIKAEVEPYCQIVRRSDNDYRFPQFAKFPIEIRLQIWNEYAQSLGPRDIPVWRVRNPRRDLATQLTIKFYDHNGNHVQFPLEDGLQHHRDFTWSCPQPDILFINFEARQVGLKFYTQESLHGTPYPKKAYTADSKTGPATIYRHRNGLDRIMPMFDLSNGHEHFWDEHKHQLEGLVALNAFLYDLDPNQPILPREPPFMSTDPFLAREARERYALEVAKAWAAVVPSTDRAPASRAIGNTSPFNISEILIYYRTDSLKGVKDLNFGIIDEKHLSCYEGCQAMCNMKRAIKCSYQRWDSLRYNFWIRYTNNMLPETYNGLIAALSNPEAQAKFYRTQWLCLTMVRDSPLLQQKYAARLAFQTANPRGHWLPHLEASWERRVPILPKIQFAICRVNRAGISGIVRPAAYKLR</sequence>
<name>A0A8A3PM89_9HELO</name>
<dbReference type="InterPro" id="IPR045518">
    <property type="entry name" value="2EXR"/>
</dbReference>
<evidence type="ECO:0000313" key="2">
    <source>
        <dbReference type="EMBL" id="QSZ36113.1"/>
    </source>
</evidence>
<evidence type="ECO:0000313" key="3">
    <source>
        <dbReference type="Proteomes" id="UP000672032"/>
    </source>
</evidence>
<keyword evidence="3" id="KW-1185">Reference proteome</keyword>
<feature type="domain" description="2EXR" evidence="1">
    <location>
        <begin position="77"/>
        <end position="177"/>
    </location>
</feature>
<gene>
    <name evidence="2" type="ORF">DSL72_007238</name>
</gene>
<dbReference type="EMBL" id="CP063410">
    <property type="protein sequence ID" value="QSZ36113.1"/>
    <property type="molecule type" value="Genomic_DNA"/>
</dbReference>
<organism evidence="2 3">
    <name type="scientific">Monilinia vaccinii-corymbosi</name>
    <dbReference type="NCBI Taxonomy" id="61207"/>
    <lineage>
        <taxon>Eukaryota</taxon>
        <taxon>Fungi</taxon>
        <taxon>Dikarya</taxon>
        <taxon>Ascomycota</taxon>
        <taxon>Pezizomycotina</taxon>
        <taxon>Leotiomycetes</taxon>
        <taxon>Helotiales</taxon>
        <taxon>Sclerotiniaceae</taxon>
        <taxon>Monilinia</taxon>
    </lineage>
</organism>
<dbReference type="Proteomes" id="UP000672032">
    <property type="component" value="Chromosome 6"/>
</dbReference>
<proteinExistence type="predicted"/>
<dbReference type="OrthoDB" id="3498735at2759"/>
<dbReference type="Pfam" id="PF20150">
    <property type="entry name" value="2EXR"/>
    <property type="match status" value="1"/>
</dbReference>